<name>J7IS39_DESMD</name>
<dbReference type="NCBIfam" id="TIGR02532">
    <property type="entry name" value="IV_pilin_GFxxxE"/>
    <property type="match status" value="1"/>
</dbReference>
<dbReference type="InterPro" id="IPR045584">
    <property type="entry name" value="Pilin-like"/>
</dbReference>
<protein>
    <submittedName>
        <fullName evidence="2">Prepilin-type N-terminal cleavage/methylation domain-containing protein</fullName>
    </submittedName>
</protein>
<keyword evidence="1" id="KW-0812">Transmembrane</keyword>
<evidence type="ECO:0000256" key="1">
    <source>
        <dbReference type="SAM" id="Phobius"/>
    </source>
</evidence>
<reference evidence="3" key="2">
    <citation type="submission" date="2012-08" db="EMBL/GenBank/DDBJ databases">
        <title>Finished genome of Desulfosporosinus meridiei DSM 13257.</title>
        <authorList>
            <person name="Huntemann M."/>
            <person name="Wei C.-L."/>
            <person name="Han J."/>
            <person name="Detter J.C."/>
            <person name="Han C."/>
            <person name="Davenport K."/>
            <person name="Daligault H."/>
            <person name="Erkkila T."/>
            <person name="Gu W."/>
            <person name="Munk A.C.C."/>
            <person name="Teshima H."/>
            <person name="Xu Y."/>
            <person name="Chain P."/>
            <person name="Tapia R."/>
            <person name="Chen A."/>
            <person name="Krypides N."/>
            <person name="Mavromatis K."/>
            <person name="Markowitz V."/>
            <person name="Szeto E."/>
            <person name="Ivanova N."/>
            <person name="Mikhailova N."/>
            <person name="Ovchinnikova G."/>
            <person name="Pagani I."/>
            <person name="Pati A."/>
            <person name="Goodwin L."/>
            <person name="Peters L."/>
            <person name="Pitluck S."/>
            <person name="Woyke T."/>
            <person name="Pester M."/>
            <person name="Spring S."/>
            <person name="Ollivier B."/>
            <person name="Rattei T."/>
            <person name="Klenk H.-P."/>
            <person name="Wagner M."/>
            <person name="Loy A."/>
        </authorList>
    </citation>
    <scope>NUCLEOTIDE SEQUENCE [LARGE SCALE GENOMIC DNA]</scope>
    <source>
        <strain evidence="3">ATCC BAA-275 / DSM 13257 / NCIMB 13706 / S10</strain>
    </source>
</reference>
<dbReference type="Pfam" id="PF07963">
    <property type="entry name" value="N_methyl"/>
    <property type="match status" value="1"/>
</dbReference>
<dbReference type="Gene3D" id="3.30.700.10">
    <property type="entry name" value="Glycoprotein, Type 4 Pilin"/>
    <property type="match status" value="1"/>
</dbReference>
<dbReference type="STRING" id="768704.Desmer_0980"/>
<gene>
    <name evidence="2" type="ordered locus">Desmer_0980</name>
</gene>
<dbReference type="EMBL" id="CP003629">
    <property type="protein sequence ID" value="AFQ43004.1"/>
    <property type="molecule type" value="Genomic_DNA"/>
</dbReference>
<evidence type="ECO:0000313" key="2">
    <source>
        <dbReference type="EMBL" id="AFQ43004.1"/>
    </source>
</evidence>
<dbReference type="PROSITE" id="PS00409">
    <property type="entry name" value="PROKAR_NTER_METHYL"/>
    <property type="match status" value="1"/>
</dbReference>
<reference evidence="2 3" key="1">
    <citation type="journal article" date="2012" name="J. Bacteriol.">
        <title>Complete genome sequences of Desulfosporosinus orientis DSM765T, Desulfosporosinus youngiae DSM17734T, Desulfosporosinus meridiei DSM13257T, and Desulfosporosinus acidiphilus DSM22704T.</title>
        <authorList>
            <person name="Pester M."/>
            <person name="Brambilla E."/>
            <person name="Alazard D."/>
            <person name="Rattei T."/>
            <person name="Weinmaier T."/>
            <person name="Han J."/>
            <person name="Lucas S."/>
            <person name="Lapidus A."/>
            <person name="Cheng J.F."/>
            <person name="Goodwin L."/>
            <person name="Pitluck S."/>
            <person name="Peters L."/>
            <person name="Ovchinnikova G."/>
            <person name="Teshima H."/>
            <person name="Detter J.C."/>
            <person name="Han C.S."/>
            <person name="Tapia R."/>
            <person name="Land M.L."/>
            <person name="Hauser L."/>
            <person name="Kyrpides N.C."/>
            <person name="Ivanova N.N."/>
            <person name="Pagani I."/>
            <person name="Huntmann M."/>
            <person name="Wei C.L."/>
            <person name="Davenport K.W."/>
            <person name="Daligault H."/>
            <person name="Chain P.S."/>
            <person name="Chen A."/>
            <person name="Mavromatis K."/>
            <person name="Markowitz V."/>
            <person name="Szeto E."/>
            <person name="Mikhailova N."/>
            <person name="Pati A."/>
            <person name="Wagner M."/>
            <person name="Woyke T."/>
            <person name="Ollivier B."/>
            <person name="Klenk H.P."/>
            <person name="Spring S."/>
            <person name="Loy A."/>
        </authorList>
    </citation>
    <scope>NUCLEOTIDE SEQUENCE [LARGE SCALE GENOMIC DNA]</scope>
    <source>
        <strain evidence="3">ATCC BAA-275 / DSM 13257 / NCIMB 13706 / S10</strain>
    </source>
</reference>
<dbReference type="Proteomes" id="UP000005262">
    <property type="component" value="Chromosome"/>
</dbReference>
<proteinExistence type="predicted"/>
<sequence>MESKKFNQLKDYQGYTLVELIVVLAIMAILGSMLVSLMNVGVRLYRTADTAMNNQSNARVALAYVTVKIRQNDASNAISVSNELDSLNDSIYVLKIKDANVSGNTIWIYYDKYTQKLREQKGSSSFDPVLKNGTEITGLKSFKIEKSGITLHFEVLSIDSTVYLSQDITLRSP</sequence>
<dbReference type="InterPro" id="IPR032340">
    <property type="entry name" value="DUF4860"/>
</dbReference>
<feature type="transmembrane region" description="Helical" evidence="1">
    <location>
        <begin position="20"/>
        <end position="42"/>
    </location>
</feature>
<organism evidence="2 3">
    <name type="scientific">Desulfosporosinus meridiei (strain ATCC BAA-275 / DSM 13257 / KCTC 12902 / NCIMB 13706 / S10)</name>
    <dbReference type="NCBI Taxonomy" id="768704"/>
    <lineage>
        <taxon>Bacteria</taxon>
        <taxon>Bacillati</taxon>
        <taxon>Bacillota</taxon>
        <taxon>Clostridia</taxon>
        <taxon>Eubacteriales</taxon>
        <taxon>Desulfitobacteriaceae</taxon>
        <taxon>Desulfosporosinus</taxon>
    </lineage>
</organism>
<keyword evidence="1" id="KW-1133">Transmembrane helix</keyword>
<keyword evidence="3" id="KW-1185">Reference proteome</keyword>
<accession>J7IS39</accession>
<dbReference type="RefSeq" id="WP_014901924.1">
    <property type="nucleotide sequence ID" value="NC_018515.1"/>
</dbReference>
<dbReference type="SUPFAM" id="SSF54523">
    <property type="entry name" value="Pili subunits"/>
    <property type="match status" value="1"/>
</dbReference>
<keyword evidence="1" id="KW-0472">Membrane</keyword>
<dbReference type="InterPro" id="IPR012902">
    <property type="entry name" value="N_methyl_site"/>
</dbReference>
<dbReference type="KEGG" id="dmi:Desmer_0980"/>
<dbReference type="HOGENOM" id="CLU_1545153_0_0_9"/>
<dbReference type="Pfam" id="PF16152">
    <property type="entry name" value="DUF4860"/>
    <property type="match status" value="1"/>
</dbReference>
<evidence type="ECO:0000313" key="3">
    <source>
        <dbReference type="Proteomes" id="UP000005262"/>
    </source>
</evidence>
<dbReference type="AlphaFoldDB" id="J7IS39"/>